<reference evidence="2 3" key="1">
    <citation type="submission" date="2016-01" db="EMBL/GenBank/DDBJ databases">
        <title>Whole genome sequencing of Bhargavaea cecembensis T14.</title>
        <authorList>
            <person name="Hong K.W."/>
        </authorList>
    </citation>
    <scope>NUCLEOTIDE SEQUENCE [LARGE SCALE GENOMIC DNA]</scope>
    <source>
        <strain evidence="2 3">T14</strain>
    </source>
</reference>
<dbReference type="OrthoDB" id="2453774at2"/>
<feature type="compositionally biased region" description="Basic and acidic residues" evidence="1">
    <location>
        <begin position="21"/>
        <end position="31"/>
    </location>
</feature>
<dbReference type="Proteomes" id="UP000076490">
    <property type="component" value="Unassembled WGS sequence"/>
</dbReference>
<feature type="region of interest" description="Disordered" evidence="1">
    <location>
        <begin position="1"/>
        <end position="78"/>
    </location>
</feature>
<feature type="compositionally biased region" description="Basic and acidic residues" evidence="1">
    <location>
        <begin position="68"/>
        <end position="78"/>
    </location>
</feature>
<gene>
    <name evidence="2" type="ORF">AV656_00205</name>
</gene>
<evidence type="ECO:0000313" key="3">
    <source>
        <dbReference type="Proteomes" id="UP000076490"/>
    </source>
</evidence>
<name>A0A161R911_9BACL</name>
<accession>A0A161R911</accession>
<dbReference type="RefSeq" id="WP_063177691.1">
    <property type="nucleotide sequence ID" value="NZ_LQNT01000001.1"/>
</dbReference>
<organism evidence="2 3">
    <name type="scientific">Bhargavaea cecembensis</name>
    <dbReference type="NCBI Taxonomy" id="394098"/>
    <lineage>
        <taxon>Bacteria</taxon>
        <taxon>Bacillati</taxon>
        <taxon>Bacillota</taxon>
        <taxon>Bacilli</taxon>
        <taxon>Bacillales</taxon>
        <taxon>Caryophanaceae</taxon>
        <taxon>Bhargavaea</taxon>
    </lineage>
</organism>
<evidence type="ECO:0000256" key="1">
    <source>
        <dbReference type="SAM" id="MobiDB-lite"/>
    </source>
</evidence>
<sequence length="78" mass="8506">MTEHNSRTPEQMAKSSAEAMNKSREQQEFISRKSGGTMAGQPGSAYSDKARNTDQVAATEYTDGDGGFNERDKLETGE</sequence>
<dbReference type="EMBL" id="LQNT01000001">
    <property type="protein sequence ID" value="KZE39755.1"/>
    <property type="molecule type" value="Genomic_DNA"/>
</dbReference>
<comment type="caution">
    <text evidence="2">The sequence shown here is derived from an EMBL/GenBank/DDBJ whole genome shotgun (WGS) entry which is preliminary data.</text>
</comment>
<proteinExistence type="predicted"/>
<dbReference type="AlphaFoldDB" id="A0A161R911"/>
<evidence type="ECO:0000313" key="2">
    <source>
        <dbReference type="EMBL" id="KZE39755.1"/>
    </source>
</evidence>
<protein>
    <submittedName>
        <fullName evidence="2">Uncharacterized protein</fullName>
    </submittedName>
</protein>